<evidence type="ECO:0000256" key="9">
    <source>
        <dbReference type="ARBA" id="ARBA00023136"/>
    </source>
</evidence>
<feature type="coiled-coil region" evidence="11">
    <location>
        <begin position="621"/>
        <end position="669"/>
    </location>
</feature>
<feature type="region of interest" description="Disordered" evidence="12">
    <location>
        <begin position="26"/>
        <end position="60"/>
    </location>
</feature>
<feature type="region of interest" description="Disordered" evidence="12">
    <location>
        <begin position="188"/>
        <end position="292"/>
    </location>
</feature>
<evidence type="ECO:0000256" key="2">
    <source>
        <dbReference type="ARBA" id="ARBA00004287"/>
    </source>
</evidence>
<keyword evidence="15" id="KW-1185">Reference proteome</keyword>
<gene>
    <name evidence="14" type="ORF">B0T25DRAFT_466846</name>
</gene>
<dbReference type="Pfam" id="PF19566">
    <property type="entry name" value="Snx8_BAR_dom"/>
    <property type="match status" value="1"/>
</dbReference>
<dbReference type="Gene3D" id="3.30.1520.10">
    <property type="entry name" value="Phox-like domain"/>
    <property type="match status" value="1"/>
</dbReference>
<dbReference type="CDD" id="cd06866">
    <property type="entry name" value="PX_SNX8_Mvp1p_like"/>
    <property type="match status" value="1"/>
</dbReference>
<dbReference type="SUPFAM" id="SSF64268">
    <property type="entry name" value="PX domain"/>
    <property type="match status" value="1"/>
</dbReference>
<keyword evidence="7" id="KW-0963">Cytoplasm</keyword>
<dbReference type="FunFam" id="1.20.1270.60:FF:000072">
    <property type="entry name" value="Sorting nexin MVP1"/>
    <property type="match status" value="1"/>
</dbReference>
<evidence type="ECO:0000259" key="13">
    <source>
        <dbReference type="PROSITE" id="PS50195"/>
    </source>
</evidence>
<dbReference type="EMBL" id="JAUIQD010000009">
    <property type="protein sequence ID" value="KAK3339890.1"/>
    <property type="molecule type" value="Genomic_DNA"/>
</dbReference>
<sequence>MSLFGSSPPDESPVMASNSFANSRSSLFEDEAPMTKSTSSALFNDDDSSPASPWDLPTPRKKTRADLIRNLLPASDVPDSYAEAFDAVLRDDGSGERVTSGGVARTMAAAKLSADEQARIMGILAPSGGGGEITLGRSEFNVLLALIGLAQEGESVTLDGVDERRRNLPQPRLPGLVEAAPILPNLSELAAKPPQRPTTPQAAPKALKSSPPKQVRVFAKPSMDYPDDPWNTPDVHKNHDHGPGPALGPPRPNGHDAPDPVPIPNGNGNGLFGASPPSAPPGRTTSTFTTNTAVTGTGSVRQVAGSVGETGAWSYFDGNPSSTAGFSDQPTNPVASPFGSGGGIGGVRASIREPGGGQPPVPAPSRTIGNGRTGAAVEESILVTLLPEKEGIFMFQHHNYEVTSSRRASKVVRRYSDFVWLLDCLHKRYPFRVLPLLPPKRVAVNGNHLSNDGAFIEKRRRGLARFLNALVRHPVFAQEQLVIMFLTVPTELSVWRKQATISIQDEFAGRPLPPGLEDSLSPALEDLFNRTRAGVRRSSELYISVCNIMDRLVKRSEGVAADHARIALSLTSLTEVSADTYATDTNDVPLLNDGLQAMSKHLRTSQSLMEDEARAWDEGVLEDLKRQRDALVSLRDLFERRERLDKDNIPFLERRIATHESKLASLRAKPEGLVKPGDIEKVVEAIIKDKESIVNQHNRSVFVKECIRDELVYFQHTQYNVSRWNQDWAQERVKYSEMLADNWRRLLDDLEGMPLGD</sequence>
<evidence type="ECO:0000256" key="3">
    <source>
        <dbReference type="ARBA" id="ARBA00004496"/>
    </source>
</evidence>
<evidence type="ECO:0000256" key="1">
    <source>
        <dbReference type="ARBA" id="ARBA00002474"/>
    </source>
</evidence>
<dbReference type="PANTHER" id="PTHR47554:SF1">
    <property type="entry name" value="SORTING NEXIN MVP1"/>
    <property type="match status" value="1"/>
</dbReference>
<dbReference type="GO" id="GO:0042147">
    <property type="term" value="P:retrograde transport, endosome to Golgi"/>
    <property type="evidence" value="ECO:0007669"/>
    <property type="project" value="InterPro"/>
</dbReference>
<comment type="caution">
    <text evidence="14">The sequence shown here is derived from an EMBL/GenBank/DDBJ whole genome shotgun (WGS) entry which is preliminary data.</text>
</comment>
<keyword evidence="9" id="KW-0472">Membrane</keyword>
<dbReference type="InterPro" id="IPR036871">
    <property type="entry name" value="PX_dom_sf"/>
</dbReference>
<feature type="compositionally biased region" description="Low complexity" evidence="12">
    <location>
        <begin position="190"/>
        <end position="206"/>
    </location>
</feature>
<accession>A0AAJ0H599</accession>
<dbReference type="GO" id="GO:0005829">
    <property type="term" value="C:cytosol"/>
    <property type="evidence" value="ECO:0007669"/>
    <property type="project" value="GOC"/>
</dbReference>
<dbReference type="Gene3D" id="1.20.1270.60">
    <property type="entry name" value="Arfaptin homology (AH) domain/BAR domain"/>
    <property type="match status" value="1"/>
</dbReference>
<evidence type="ECO:0000256" key="6">
    <source>
        <dbReference type="ARBA" id="ARBA00022448"/>
    </source>
</evidence>
<dbReference type="Proteomes" id="UP001275084">
    <property type="component" value="Unassembled WGS sequence"/>
</dbReference>
<protein>
    <recommendedName>
        <fullName evidence="5">Sorting nexin MVP1</fullName>
    </recommendedName>
    <alternativeName>
        <fullName evidence="10">Sorting nexin mvp1</fullName>
    </alternativeName>
</protein>
<proteinExistence type="inferred from homology"/>
<dbReference type="AlphaFoldDB" id="A0AAJ0H599"/>
<dbReference type="SMART" id="SM00312">
    <property type="entry name" value="PX"/>
    <property type="match status" value="1"/>
</dbReference>
<dbReference type="FunFam" id="3.30.1520.10:FF:000037">
    <property type="entry name" value="Sorting nexin mvp-1"/>
    <property type="match status" value="1"/>
</dbReference>
<dbReference type="GO" id="GO:0016020">
    <property type="term" value="C:membrane"/>
    <property type="evidence" value="ECO:0007669"/>
    <property type="project" value="UniProtKB-SubCell"/>
</dbReference>
<evidence type="ECO:0000256" key="8">
    <source>
        <dbReference type="ARBA" id="ARBA00022927"/>
    </source>
</evidence>
<comment type="function">
    <text evidence="1">Required for vacuolar protein sorting.</text>
</comment>
<reference evidence="14" key="2">
    <citation type="submission" date="2023-06" db="EMBL/GenBank/DDBJ databases">
        <authorList>
            <consortium name="Lawrence Berkeley National Laboratory"/>
            <person name="Haridas S."/>
            <person name="Hensen N."/>
            <person name="Bonometti L."/>
            <person name="Westerberg I."/>
            <person name="Brannstrom I.O."/>
            <person name="Guillou S."/>
            <person name="Cros-Aarteil S."/>
            <person name="Calhoun S."/>
            <person name="Kuo A."/>
            <person name="Mondo S."/>
            <person name="Pangilinan J."/>
            <person name="Riley R."/>
            <person name="Labutti K."/>
            <person name="Andreopoulos B."/>
            <person name="Lipzen A."/>
            <person name="Chen C."/>
            <person name="Yanf M."/>
            <person name="Daum C."/>
            <person name="Ng V."/>
            <person name="Clum A."/>
            <person name="Steindorff A."/>
            <person name="Ohm R."/>
            <person name="Martin F."/>
            <person name="Silar P."/>
            <person name="Natvig D."/>
            <person name="Lalanne C."/>
            <person name="Gautier V."/>
            <person name="Ament-Velasquez S.L."/>
            <person name="Kruys A."/>
            <person name="Hutchinson M.I."/>
            <person name="Powell A.J."/>
            <person name="Barry K."/>
            <person name="Miller A.N."/>
            <person name="Grigoriev I.V."/>
            <person name="Debuchy R."/>
            <person name="Gladieux P."/>
            <person name="Thoren M.H."/>
            <person name="Johannesson H."/>
        </authorList>
    </citation>
    <scope>NUCLEOTIDE SEQUENCE</scope>
    <source>
        <strain evidence="14">CBS 955.72</strain>
    </source>
</reference>
<dbReference type="PANTHER" id="PTHR47554">
    <property type="entry name" value="SORTING NEXIN MVP1"/>
    <property type="match status" value="1"/>
</dbReference>
<dbReference type="InterPro" id="IPR035704">
    <property type="entry name" value="SNX8/Mvp1_PX"/>
</dbReference>
<evidence type="ECO:0000256" key="10">
    <source>
        <dbReference type="ARBA" id="ARBA00072009"/>
    </source>
</evidence>
<evidence type="ECO:0000256" key="5">
    <source>
        <dbReference type="ARBA" id="ARBA00014268"/>
    </source>
</evidence>
<dbReference type="CDD" id="cd07597">
    <property type="entry name" value="BAR_SNX8"/>
    <property type="match status" value="1"/>
</dbReference>
<keyword evidence="6" id="KW-0813">Transport</keyword>
<evidence type="ECO:0000256" key="11">
    <source>
        <dbReference type="SAM" id="Coils"/>
    </source>
</evidence>
<dbReference type="GO" id="GO:0005768">
    <property type="term" value="C:endosome"/>
    <property type="evidence" value="ECO:0007669"/>
    <property type="project" value="TreeGrafter"/>
</dbReference>
<evidence type="ECO:0000256" key="7">
    <source>
        <dbReference type="ARBA" id="ARBA00022490"/>
    </source>
</evidence>
<dbReference type="GO" id="GO:0006623">
    <property type="term" value="P:protein targeting to vacuole"/>
    <property type="evidence" value="ECO:0007669"/>
    <property type="project" value="TreeGrafter"/>
</dbReference>
<comment type="similarity">
    <text evidence="4">Belongs to the sorting nexin family.</text>
</comment>
<dbReference type="GO" id="GO:0032266">
    <property type="term" value="F:phosphatidylinositol-3-phosphate binding"/>
    <property type="evidence" value="ECO:0007669"/>
    <property type="project" value="TreeGrafter"/>
</dbReference>
<dbReference type="InterPro" id="IPR027267">
    <property type="entry name" value="AH/BAR_dom_sf"/>
</dbReference>
<keyword evidence="11" id="KW-0175">Coiled coil</keyword>
<reference evidence="14" key="1">
    <citation type="journal article" date="2023" name="Mol. Phylogenet. Evol.">
        <title>Genome-scale phylogeny and comparative genomics of the fungal order Sordariales.</title>
        <authorList>
            <person name="Hensen N."/>
            <person name="Bonometti L."/>
            <person name="Westerberg I."/>
            <person name="Brannstrom I.O."/>
            <person name="Guillou S."/>
            <person name="Cros-Aarteil S."/>
            <person name="Calhoun S."/>
            <person name="Haridas S."/>
            <person name="Kuo A."/>
            <person name="Mondo S."/>
            <person name="Pangilinan J."/>
            <person name="Riley R."/>
            <person name="LaButti K."/>
            <person name="Andreopoulos B."/>
            <person name="Lipzen A."/>
            <person name="Chen C."/>
            <person name="Yan M."/>
            <person name="Daum C."/>
            <person name="Ng V."/>
            <person name="Clum A."/>
            <person name="Steindorff A."/>
            <person name="Ohm R.A."/>
            <person name="Martin F."/>
            <person name="Silar P."/>
            <person name="Natvig D.O."/>
            <person name="Lalanne C."/>
            <person name="Gautier V."/>
            <person name="Ament-Velasquez S.L."/>
            <person name="Kruys A."/>
            <person name="Hutchinson M.I."/>
            <person name="Powell A.J."/>
            <person name="Barry K."/>
            <person name="Miller A.N."/>
            <person name="Grigoriev I.V."/>
            <person name="Debuchy R."/>
            <person name="Gladieux P."/>
            <person name="Hiltunen Thoren M."/>
            <person name="Johannesson H."/>
        </authorList>
    </citation>
    <scope>NUCLEOTIDE SEQUENCE</scope>
    <source>
        <strain evidence="14">CBS 955.72</strain>
    </source>
</reference>
<evidence type="ECO:0000256" key="12">
    <source>
        <dbReference type="SAM" id="MobiDB-lite"/>
    </source>
</evidence>
<name>A0AAJ0H599_9PEZI</name>
<dbReference type="PROSITE" id="PS50195">
    <property type="entry name" value="PX"/>
    <property type="match status" value="1"/>
</dbReference>
<comment type="subcellular location">
    <subcellularLocation>
        <location evidence="3">Cytoplasm</location>
    </subcellularLocation>
    <subcellularLocation>
        <location evidence="2">Membrane</location>
        <topology evidence="2">Peripheral membrane protein</topology>
        <orientation evidence="2">Cytoplasmic side</orientation>
    </subcellularLocation>
</comment>
<evidence type="ECO:0000256" key="4">
    <source>
        <dbReference type="ARBA" id="ARBA00010883"/>
    </source>
</evidence>
<evidence type="ECO:0000313" key="14">
    <source>
        <dbReference type="EMBL" id="KAK3339890.1"/>
    </source>
</evidence>
<dbReference type="InterPro" id="IPR045734">
    <property type="entry name" value="Snx8_BAR_dom"/>
</dbReference>
<evidence type="ECO:0000313" key="15">
    <source>
        <dbReference type="Proteomes" id="UP001275084"/>
    </source>
</evidence>
<dbReference type="InterPro" id="IPR028662">
    <property type="entry name" value="SNX8/Mvp1"/>
</dbReference>
<keyword evidence="8" id="KW-0653">Protein transport</keyword>
<feature type="domain" description="PX" evidence="13">
    <location>
        <begin position="378"/>
        <end position="492"/>
    </location>
</feature>
<dbReference type="InterPro" id="IPR001683">
    <property type="entry name" value="PX_dom"/>
</dbReference>
<dbReference type="Pfam" id="PF00787">
    <property type="entry name" value="PX"/>
    <property type="match status" value="1"/>
</dbReference>
<organism evidence="14 15">
    <name type="scientific">Lasiosphaeria hispida</name>
    <dbReference type="NCBI Taxonomy" id="260671"/>
    <lineage>
        <taxon>Eukaryota</taxon>
        <taxon>Fungi</taxon>
        <taxon>Dikarya</taxon>
        <taxon>Ascomycota</taxon>
        <taxon>Pezizomycotina</taxon>
        <taxon>Sordariomycetes</taxon>
        <taxon>Sordariomycetidae</taxon>
        <taxon>Sordariales</taxon>
        <taxon>Lasiosphaeriaceae</taxon>
        <taxon>Lasiosphaeria</taxon>
    </lineage>
</organism>